<comment type="caution">
    <text evidence="9">The sequence shown here is derived from an EMBL/GenBank/DDBJ whole genome shotgun (WGS) entry which is preliminary data.</text>
</comment>
<dbReference type="Pfam" id="PF02569">
    <property type="entry name" value="Pantoate_ligase"/>
    <property type="match status" value="1"/>
</dbReference>
<evidence type="ECO:0000256" key="1">
    <source>
        <dbReference type="ARBA" id="ARBA00004990"/>
    </source>
</evidence>
<feature type="binding site" evidence="8">
    <location>
        <begin position="30"/>
        <end position="37"/>
    </location>
    <ligand>
        <name>ATP</name>
        <dbReference type="ChEBI" id="CHEBI:30616"/>
    </ligand>
</feature>
<dbReference type="SUPFAM" id="SSF52374">
    <property type="entry name" value="Nucleotidylyl transferase"/>
    <property type="match status" value="1"/>
</dbReference>
<dbReference type="NCBIfam" id="TIGR00018">
    <property type="entry name" value="panC"/>
    <property type="match status" value="1"/>
</dbReference>
<name>A0ABT3CW34_9BACT</name>
<accession>A0ABT3CW34</accession>
<evidence type="ECO:0000256" key="6">
    <source>
        <dbReference type="ARBA" id="ARBA00022840"/>
    </source>
</evidence>
<evidence type="ECO:0000313" key="10">
    <source>
        <dbReference type="Proteomes" id="UP001300692"/>
    </source>
</evidence>
<dbReference type="InterPro" id="IPR014729">
    <property type="entry name" value="Rossmann-like_a/b/a_fold"/>
</dbReference>
<keyword evidence="5 8" id="KW-0547">Nucleotide-binding</keyword>
<dbReference type="Gene3D" id="3.30.1300.10">
    <property type="entry name" value="Pantoate-beta-alanine ligase, C-terminal domain"/>
    <property type="match status" value="1"/>
</dbReference>
<feature type="binding site" evidence="8">
    <location>
        <position position="61"/>
    </location>
    <ligand>
        <name>(R)-pantoate</name>
        <dbReference type="ChEBI" id="CHEBI:15980"/>
    </ligand>
</feature>
<dbReference type="CDD" id="cd00560">
    <property type="entry name" value="PanC"/>
    <property type="match status" value="1"/>
</dbReference>
<dbReference type="InterPro" id="IPR042176">
    <property type="entry name" value="Pantoate_ligase_C"/>
</dbReference>
<evidence type="ECO:0000256" key="8">
    <source>
        <dbReference type="HAMAP-Rule" id="MF_00158"/>
    </source>
</evidence>
<feature type="binding site" evidence="8">
    <location>
        <position position="154"/>
    </location>
    <ligand>
        <name>(R)-pantoate</name>
        <dbReference type="ChEBI" id="CHEBI:15980"/>
    </ligand>
</feature>
<evidence type="ECO:0000256" key="5">
    <source>
        <dbReference type="ARBA" id="ARBA00022741"/>
    </source>
</evidence>
<dbReference type="RefSeq" id="WP_264138718.1">
    <property type="nucleotide sequence ID" value="NZ_JAOYOD010000001.1"/>
</dbReference>
<feature type="binding site" evidence="8">
    <location>
        <begin position="185"/>
        <end position="188"/>
    </location>
    <ligand>
        <name>ATP</name>
        <dbReference type="ChEBI" id="CHEBI:30616"/>
    </ligand>
</feature>
<comment type="function">
    <text evidence="8">Catalyzes the condensation of pantoate with beta-alanine in an ATP-dependent reaction via a pantoyl-adenylate intermediate.</text>
</comment>
<dbReference type="InterPro" id="IPR003721">
    <property type="entry name" value="Pantoate_ligase"/>
</dbReference>
<dbReference type="Gene3D" id="3.40.50.620">
    <property type="entry name" value="HUPs"/>
    <property type="match status" value="1"/>
</dbReference>
<comment type="pathway">
    <text evidence="1 8">Cofactor biosynthesis; (R)-pantothenate biosynthesis; (R)-pantothenate from (R)-pantoate and beta-alanine: step 1/1.</text>
</comment>
<dbReference type="PANTHER" id="PTHR21299">
    <property type="entry name" value="CYTIDYLATE KINASE/PANTOATE-BETA-ALANINE LIGASE"/>
    <property type="match status" value="1"/>
</dbReference>
<evidence type="ECO:0000256" key="4">
    <source>
        <dbReference type="ARBA" id="ARBA00022655"/>
    </source>
</evidence>
<dbReference type="EC" id="6.3.2.1" evidence="8"/>
<evidence type="ECO:0000256" key="7">
    <source>
        <dbReference type="ARBA" id="ARBA00048258"/>
    </source>
</evidence>
<dbReference type="Proteomes" id="UP001300692">
    <property type="component" value="Unassembled WGS sequence"/>
</dbReference>
<comment type="similarity">
    <text evidence="2 8">Belongs to the pantothenate synthetase family.</text>
</comment>
<evidence type="ECO:0000256" key="2">
    <source>
        <dbReference type="ARBA" id="ARBA00009256"/>
    </source>
</evidence>
<feature type="active site" description="Proton donor" evidence="8">
    <location>
        <position position="37"/>
    </location>
</feature>
<dbReference type="HAMAP" id="MF_00158">
    <property type="entry name" value="PanC"/>
    <property type="match status" value="1"/>
</dbReference>
<dbReference type="GO" id="GO:0016874">
    <property type="term" value="F:ligase activity"/>
    <property type="evidence" value="ECO:0007669"/>
    <property type="project" value="UniProtKB-KW"/>
</dbReference>
<evidence type="ECO:0000313" key="9">
    <source>
        <dbReference type="EMBL" id="MCV9387903.1"/>
    </source>
</evidence>
<feature type="binding site" evidence="8">
    <location>
        <position position="61"/>
    </location>
    <ligand>
        <name>beta-alanine</name>
        <dbReference type="ChEBI" id="CHEBI:57966"/>
    </ligand>
</feature>
<sequence length="282" mass="31676">MKVLRSILEMRQALQSYRTDSSSIGLVPTMGALHEGHLSLLSQSLQNNQVTVCSIFVNPIQFNNPEDLKKYPRDEKKDFELLEKAGCDMVFVPSSHEMYQDDSAAIKMNFGEIENVLEGKFRPGHFSGVGVVVSKLFNIVQPDKAYFGQKDLQQLAVIKQMVKALNFPIEVHAVPIMREDNGLAMSSRNQRLNEEERETASVLYKSMLLMKSALNEGSSIETAKQKATEMLAKNNNIDLEYMELVDADTMEIFENTTSKNALSICAAAYISGVRIIDNLYIH</sequence>
<comment type="miscellaneous">
    <text evidence="8">The reaction proceeds by a bi uni uni bi ping pong mechanism.</text>
</comment>
<keyword evidence="10" id="KW-1185">Reference proteome</keyword>
<comment type="subcellular location">
    <subcellularLocation>
        <location evidence="8">Cytoplasm</location>
    </subcellularLocation>
</comment>
<evidence type="ECO:0000256" key="3">
    <source>
        <dbReference type="ARBA" id="ARBA00022598"/>
    </source>
</evidence>
<gene>
    <name evidence="8 9" type="primary">panC</name>
    <name evidence="9" type="ORF">N7U62_14570</name>
</gene>
<keyword evidence="6 8" id="KW-0067">ATP-binding</keyword>
<dbReference type="EMBL" id="JAOYOD010000001">
    <property type="protein sequence ID" value="MCV9387903.1"/>
    <property type="molecule type" value="Genomic_DNA"/>
</dbReference>
<keyword evidence="4 8" id="KW-0566">Pantothenate biosynthesis</keyword>
<proteinExistence type="inferred from homology"/>
<comment type="catalytic activity">
    <reaction evidence="7 8">
        <text>(R)-pantoate + beta-alanine + ATP = (R)-pantothenate + AMP + diphosphate + H(+)</text>
        <dbReference type="Rhea" id="RHEA:10912"/>
        <dbReference type="ChEBI" id="CHEBI:15378"/>
        <dbReference type="ChEBI" id="CHEBI:15980"/>
        <dbReference type="ChEBI" id="CHEBI:29032"/>
        <dbReference type="ChEBI" id="CHEBI:30616"/>
        <dbReference type="ChEBI" id="CHEBI:33019"/>
        <dbReference type="ChEBI" id="CHEBI:57966"/>
        <dbReference type="ChEBI" id="CHEBI:456215"/>
        <dbReference type="EC" id="6.3.2.1"/>
    </reaction>
</comment>
<keyword evidence="8" id="KW-0963">Cytoplasm</keyword>
<dbReference type="PANTHER" id="PTHR21299:SF1">
    <property type="entry name" value="PANTOATE--BETA-ALANINE LIGASE"/>
    <property type="match status" value="1"/>
</dbReference>
<comment type="caution">
    <text evidence="8">Lacks conserved residue(s) required for the propagation of feature annotation.</text>
</comment>
<protein>
    <recommendedName>
        <fullName evidence="8">Pantothenate synthetase</fullName>
        <shortName evidence="8">PS</shortName>
        <ecNumber evidence="8">6.3.2.1</ecNumber>
    </recommendedName>
    <alternativeName>
        <fullName evidence="8">Pantoate--beta-alanine ligase</fullName>
    </alternativeName>
    <alternativeName>
        <fullName evidence="8">Pantoate-activating enzyme</fullName>
    </alternativeName>
</protein>
<feature type="binding site" evidence="8">
    <location>
        <begin position="148"/>
        <end position="151"/>
    </location>
    <ligand>
        <name>ATP</name>
        <dbReference type="ChEBI" id="CHEBI:30616"/>
    </ligand>
</feature>
<keyword evidence="3 8" id="KW-0436">Ligase</keyword>
<reference evidence="9 10" key="1">
    <citation type="submission" date="2022-10" db="EMBL/GenBank/DDBJ databases">
        <title>Comparative genomics and taxonomic characterization of three novel marine species of genus Reichenbachiella exhibiting antioxidant and polysaccharide degradation activities.</title>
        <authorList>
            <person name="Muhammad N."/>
            <person name="Lee Y.-J."/>
            <person name="Ko J."/>
            <person name="Kim S.-G."/>
        </authorList>
    </citation>
    <scope>NUCLEOTIDE SEQUENCE [LARGE SCALE GENOMIC DNA]</scope>
    <source>
        <strain evidence="9 10">ABR2-5</strain>
    </source>
</reference>
<comment type="subunit">
    <text evidence="8">Homodimer.</text>
</comment>
<organism evidence="9 10">
    <name type="scientific">Reichenbachiella ulvae</name>
    <dbReference type="NCBI Taxonomy" id="2980104"/>
    <lineage>
        <taxon>Bacteria</taxon>
        <taxon>Pseudomonadati</taxon>
        <taxon>Bacteroidota</taxon>
        <taxon>Cytophagia</taxon>
        <taxon>Cytophagales</taxon>
        <taxon>Reichenbachiellaceae</taxon>
        <taxon>Reichenbachiella</taxon>
    </lineage>
</organism>